<dbReference type="GO" id="GO:0043164">
    <property type="term" value="P:Gram-negative-bacterium-type cell wall biogenesis"/>
    <property type="evidence" value="ECO:0007669"/>
    <property type="project" value="TreeGrafter"/>
</dbReference>
<organism evidence="3 4">
    <name type="scientific">Pseudomonas segetis</name>
    <dbReference type="NCBI Taxonomy" id="298908"/>
    <lineage>
        <taxon>Bacteria</taxon>
        <taxon>Pseudomonadati</taxon>
        <taxon>Pseudomonadota</taxon>
        <taxon>Gammaproteobacteria</taxon>
        <taxon>Pseudomonadales</taxon>
        <taxon>Pseudomonadaceae</taxon>
        <taxon>Pseudomonas</taxon>
    </lineage>
</organism>
<feature type="transmembrane region" description="Helical" evidence="1">
    <location>
        <begin position="34"/>
        <end position="55"/>
    </location>
</feature>
<dbReference type="InterPro" id="IPR003848">
    <property type="entry name" value="DUF218"/>
</dbReference>
<dbReference type="Gene3D" id="3.40.50.620">
    <property type="entry name" value="HUPs"/>
    <property type="match status" value="1"/>
</dbReference>
<protein>
    <submittedName>
        <fullName evidence="3">Uncharacterized SAM-binding protein YcdF, DUF218 family</fullName>
    </submittedName>
</protein>
<keyword evidence="4" id="KW-1185">Reference proteome</keyword>
<dbReference type="GO" id="GO:0000270">
    <property type="term" value="P:peptidoglycan metabolic process"/>
    <property type="evidence" value="ECO:0007669"/>
    <property type="project" value="TreeGrafter"/>
</dbReference>
<gene>
    <name evidence="3" type="ORF">SAMN05216255_3252</name>
</gene>
<feature type="transmembrane region" description="Helical" evidence="1">
    <location>
        <begin position="6"/>
        <end position="27"/>
    </location>
</feature>
<name>A0A239H3A7_9PSED</name>
<dbReference type="Proteomes" id="UP000242915">
    <property type="component" value="Unassembled WGS sequence"/>
</dbReference>
<reference evidence="4" key="1">
    <citation type="submission" date="2017-06" db="EMBL/GenBank/DDBJ databases">
        <authorList>
            <person name="Varghese N."/>
            <person name="Submissions S."/>
        </authorList>
    </citation>
    <scope>NUCLEOTIDE SEQUENCE [LARGE SCALE GENOMIC DNA]</scope>
    <source>
        <strain evidence="4">CIP 108523</strain>
    </source>
</reference>
<dbReference type="InterPro" id="IPR051599">
    <property type="entry name" value="Cell_Envelope_Assoc"/>
</dbReference>
<dbReference type="GO" id="GO:0005886">
    <property type="term" value="C:plasma membrane"/>
    <property type="evidence" value="ECO:0007669"/>
    <property type="project" value="TreeGrafter"/>
</dbReference>
<dbReference type="PANTHER" id="PTHR30336:SF4">
    <property type="entry name" value="ENVELOPE BIOGENESIS FACTOR ELYC"/>
    <property type="match status" value="1"/>
</dbReference>
<evidence type="ECO:0000259" key="2">
    <source>
        <dbReference type="Pfam" id="PF02698"/>
    </source>
</evidence>
<keyword evidence="1" id="KW-0472">Membrane</keyword>
<keyword evidence="1" id="KW-0812">Transmembrane</keyword>
<dbReference type="AlphaFoldDB" id="A0A239H3A7"/>
<dbReference type="PANTHER" id="PTHR30336">
    <property type="entry name" value="INNER MEMBRANE PROTEIN, PROBABLE PERMEASE"/>
    <property type="match status" value="1"/>
</dbReference>
<dbReference type="EMBL" id="FZOG01000004">
    <property type="protein sequence ID" value="SNS75283.1"/>
    <property type="molecule type" value="Genomic_DNA"/>
</dbReference>
<sequence length="252" mass="27837">MPLRFLIKQLCMPPGVLFILLILSWWLRKRAPRIAACCFFCGAGGLWVMSLPVTVEWAARQIETEPALSAEQVAQLAQLADAIVVLGAGRDQGDAAWTEDQPSALAIERLRYAARLARASGLPVLISGGLHFGKPPSEAAIMADVLDEDFSVATRWQESQSRTTWENAQFSREILAAEKINRVVVVTQAFHMARARWSFEQQGFAVVPAPVGSLAKLDARPDAGWLPDGKAFMQSTWLINEAIGHMAYRLFY</sequence>
<dbReference type="Pfam" id="PF02698">
    <property type="entry name" value="DUF218"/>
    <property type="match status" value="1"/>
</dbReference>
<evidence type="ECO:0000313" key="4">
    <source>
        <dbReference type="Proteomes" id="UP000242915"/>
    </source>
</evidence>
<dbReference type="InterPro" id="IPR014729">
    <property type="entry name" value="Rossmann-like_a/b/a_fold"/>
</dbReference>
<keyword evidence="1" id="KW-1133">Transmembrane helix</keyword>
<evidence type="ECO:0000313" key="3">
    <source>
        <dbReference type="EMBL" id="SNS75283.1"/>
    </source>
</evidence>
<accession>A0A239H3A7</accession>
<proteinExistence type="predicted"/>
<dbReference type="RefSeq" id="WP_089360532.1">
    <property type="nucleotide sequence ID" value="NZ_FZOG01000004.1"/>
</dbReference>
<dbReference type="CDD" id="cd06259">
    <property type="entry name" value="YdcF-like"/>
    <property type="match status" value="1"/>
</dbReference>
<feature type="domain" description="DUF218" evidence="2">
    <location>
        <begin position="81"/>
        <end position="244"/>
    </location>
</feature>
<evidence type="ECO:0000256" key="1">
    <source>
        <dbReference type="SAM" id="Phobius"/>
    </source>
</evidence>